<feature type="region of interest" description="Disordered" evidence="1">
    <location>
        <begin position="1"/>
        <end position="48"/>
    </location>
</feature>
<organism evidence="4 5">
    <name type="scientific">Gymnopilus junonius</name>
    <name type="common">Spectacular rustgill mushroom</name>
    <name type="synonym">Gymnopilus spectabilis subsp. junonius</name>
    <dbReference type="NCBI Taxonomy" id="109634"/>
    <lineage>
        <taxon>Eukaryota</taxon>
        <taxon>Fungi</taxon>
        <taxon>Dikarya</taxon>
        <taxon>Basidiomycota</taxon>
        <taxon>Agaricomycotina</taxon>
        <taxon>Agaricomycetes</taxon>
        <taxon>Agaricomycetidae</taxon>
        <taxon>Agaricales</taxon>
        <taxon>Agaricineae</taxon>
        <taxon>Hymenogastraceae</taxon>
        <taxon>Gymnopilus</taxon>
    </lineage>
</organism>
<feature type="compositionally biased region" description="Polar residues" evidence="1">
    <location>
        <begin position="17"/>
        <end position="26"/>
    </location>
</feature>
<feature type="region of interest" description="Disordered" evidence="1">
    <location>
        <begin position="920"/>
        <end position="977"/>
    </location>
</feature>
<keyword evidence="5" id="KW-1185">Reference proteome</keyword>
<accession>A0A9P5NZ47</accession>
<feature type="compositionally biased region" description="Polar residues" evidence="1">
    <location>
        <begin position="920"/>
        <end position="932"/>
    </location>
</feature>
<dbReference type="Proteomes" id="UP000724874">
    <property type="component" value="Unassembled WGS sequence"/>
</dbReference>
<dbReference type="InterPro" id="IPR051092">
    <property type="entry name" value="FYVE_RhoGEF_PH"/>
</dbReference>
<feature type="compositionally biased region" description="Pro residues" evidence="1">
    <location>
        <begin position="841"/>
        <end position="853"/>
    </location>
</feature>
<dbReference type="GO" id="GO:0005737">
    <property type="term" value="C:cytoplasm"/>
    <property type="evidence" value="ECO:0007669"/>
    <property type="project" value="TreeGrafter"/>
</dbReference>
<feature type="compositionally biased region" description="Pro residues" evidence="1">
    <location>
        <begin position="121"/>
        <end position="135"/>
    </location>
</feature>
<evidence type="ECO:0000259" key="3">
    <source>
        <dbReference type="PROSITE" id="PS50010"/>
    </source>
</evidence>
<dbReference type="InterPro" id="IPR000219">
    <property type="entry name" value="DH_dom"/>
</dbReference>
<dbReference type="InterPro" id="IPR035899">
    <property type="entry name" value="DBL_dom_sf"/>
</dbReference>
<feature type="region of interest" description="Disordered" evidence="1">
    <location>
        <begin position="475"/>
        <end position="497"/>
    </location>
</feature>
<feature type="region of interest" description="Disordered" evidence="1">
    <location>
        <begin position="822"/>
        <end position="858"/>
    </location>
</feature>
<dbReference type="AlphaFoldDB" id="A0A9P5NZ47"/>
<evidence type="ECO:0008006" key="6">
    <source>
        <dbReference type="Google" id="ProtNLM"/>
    </source>
</evidence>
<reference evidence="4" key="1">
    <citation type="submission" date="2020-11" db="EMBL/GenBank/DDBJ databases">
        <authorList>
            <consortium name="DOE Joint Genome Institute"/>
            <person name="Ahrendt S."/>
            <person name="Riley R."/>
            <person name="Andreopoulos W."/>
            <person name="LaButti K."/>
            <person name="Pangilinan J."/>
            <person name="Ruiz-duenas F.J."/>
            <person name="Barrasa J.M."/>
            <person name="Sanchez-Garcia M."/>
            <person name="Camarero S."/>
            <person name="Miyauchi S."/>
            <person name="Serrano A."/>
            <person name="Linde D."/>
            <person name="Babiker R."/>
            <person name="Drula E."/>
            <person name="Ayuso-Fernandez I."/>
            <person name="Pacheco R."/>
            <person name="Padilla G."/>
            <person name="Ferreira P."/>
            <person name="Barriuso J."/>
            <person name="Kellner H."/>
            <person name="Castanera R."/>
            <person name="Alfaro M."/>
            <person name="Ramirez L."/>
            <person name="Pisabarro A.G."/>
            <person name="Kuo A."/>
            <person name="Tritt A."/>
            <person name="Lipzen A."/>
            <person name="He G."/>
            <person name="Yan M."/>
            <person name="Ng V."/>
            <person name="Cullen D."/>
            <person name="Martin F."/>
            <person name="Rosso M.-N."/>
            <person name="Henrissat B."/>
            <person name="Hibbett D."/>
            <person name="Martinez A.T."/>
            <person name="Grigoriev I.V."/>
        </authorList>
    </citation>
    <scope>NUCLEOTIDE SEQUENCE</scope>
    <source>
        <strain evidence="4">AH 44721</strain>
    </source>
</reference>
<feature type="domain" description="DH" evidence="3">
    <location>
        <begin position="270"/>
        <end position="614"/>
    </location>
</feature>
<dbReference type="PANTHER" id="PTHR12673">
    <property type="entry name" value="FACIOGENITAL DYSPLASIA PROTEIN"/>
    <property type="match status" value="1"/>
</dbReference>
<dbReference type="PROSITE" id="PS50010">
    <property type="entry name" value="DH_2"/>
    <property type="match status" value="1"/>
</dbReference>
<evidence type="ECO:0000259" key="2">
    <source>
        <dbReference type="PROSITE" id="PS50003"/>
    </source>
</evidence>
<name>A0A9P5NZ47_GYMJU</name>
<feature type="domain" description="PH" evidence="2">
    <location>
        <begin position="732"/>
        <end position="763"/>
    </location>
</feature>
<evidence type="ECO:0000313" key="4">
    <source>
        <dbReference type="EMBL" id="KAF8914188.1"/>
    </source>
</evidence>
<feature type="region of interest" description="Disordered" evidence="1">
    <location>
        <begin position="991"/>
        <end position="1032"/>
    </location>
</feature>
<dbReference type="PROSITE" id="PS50003">
    <property type="entry name" value="PH_DOMAIN"/>
    <property type="match status" value="1"/>
</dbReference>
<dbReference type="Gene3D" id="1.20.900.10">
    <property type="entry name" value="Dbl homology (DH) domain"/>
    <property type="match status" value="1"/>
</dbReference>
<sequence length="1130" mass="124522">MQVMPTAFLIDPPRSSPDISATSLTSPLLFRRPPETLQKPPLIPPKVRTGSTGLSTLCLPLDSTTIAPSPKRLNICGFSPLPSIIASPLCTPTSSLSFQTQNEVPSTRDHSAGSSSRVFYPPTPPTWIATPPTPPSKTMRRSNTISARRSTFNVVPPSTSFPASVPMPLLANVYGDRVLKRSTSDPTLSPRLPVFPVFTSFMGEDIAQSPEAISANPFDATFSLNGGVDGPDLLFRVADDAEEPSPEGSWSDHDSIEDVLDAERNKDALRKYHALKELLATELGYLTDLKAMVTVYLRNLPTLAVKPLITGATFSRSSASFASGPWVPSYTQLQAAALSSSYTLTETQNSHVKEVSAKPRFIFSDADIEFLARNGEEILQLHEHFIRELRIILEPLGFTMEPLRDDGEYTHLDNLDAAIRAVSAKFATEASRFNAYQSFCAGHSEALDIIRKAYQQFPLELDSFEQRCATMVSEMKEEGLKPTVSEPRSDSRRGLEPIAAEISNIDERKRAKSSSSLDGAVRTLRRRSSNLIVKEPVAAASELKREKSTPRIAFTDYLIKPIQRVCKYPLLLDQLLPSKAVRVLSQTDTRSDVDVVVESAAQAMRHVAASVDEARRRQDIATQSALISSRIYLSSSSSGSSSPSVQTLSAEFLASLGNCLLAGSLDSMYYRPDRPLNQMSTIKAKYYGAFLYPGGYLILVKVSKGRKYEAKHWFSLADFEIDDEGSLLPCSFKLSYGEQHFELAAASQREKETWLSSIRESLSHSTTWVHEPLASFKFDEKGELLPELEEVQGEPPLTGLATIRSIPELSHTSDAEIPEPFFASLRGNGKSKKKRVGYEIPPHPRPEIPPPPSRRSSAQSVKAIFSPMTSDPETLLIRRSSPTARLQVDQELQDVMSRTISTSRSYASTHELELFQVPKTSKSSFSKPNSGISMPRLSKHESVRVPRRRTTEGLESSINRRAAPLKSSGSRRAKSKKLSITSIDSNYTSASMESADFAHPSSSQSSSRSASLRTTSTGLSSIPLPSLSPNTELSPLKTRSFVRNVKGIFQLRPVSPNAVVENGNVSQPFGISFVSPEQEADSQGMLQRWTRDSFRRRTRSVPDEPDKRSVAFDEHQPYTITTSRTNLPLP</sequence>
<dbReference type="InterPro" id="IPR011993">
    <property type="entry name" value="PH-like_dom_sf"/>
</dbReference>
<evidence type="ECO:0000313" key="5">
    <source>
        <dbReference type="Proteomes" id="UP000724874"/>
    </source>
</evidence>
<feature type="compositionally biased region" description="Basic and acidic residues" evidence="1">
    <location>
        <begin position="938"/>
        <end position="952"/>
    </location>
</feature>
<dbReference type="InterPro" id="IPR001849">
    <property type="entry name" value="PH_domain"/>
</dbReference>
<feature type="region of interest" description="Disordered" evidence="1">
    <location>
        <begin position="121"/>
        <end position="141"/>
    </location>
</feature>
<dbReference type="Pfam" id="PF00621">
    <property type="entry name" value="RhoGEF"/>
    <property type="match status" value="2"/>
</dbReference>
<evidence type="ECO:0000256" key="1">
    <source>
        <dbReference type="SAM" id="MobiDB-lite"/>
    </source>
</evidence>
<dbReference type="OrthoDB" id="1716625at2759"/>
<dbReference type="SUPFAM" id="SSF50729">
    <property type="entry name" value="PH domain-like"/>
    <property type="match status" value="1"/>
</dbReference>
<dbReference type="PANTHER" id="PTHR12673:SF270">
    <property type="entry name" value="FYVE-TYPE DOMAIN-CONTAINING PROTEIN"/>
    <property type="match status" value="1"/>
</dbReference>
<dbReference type="Gene3D" id="2.30.29.30">
    <property type="entry name" value="Pleckstrin-homology domain (PH domain)/Phosphotyrosine-binding domain (PTB)"/>
    <property type="match status" value="1"/>
</dbReference>
<dbReference type="SUPFAM" id="SSF48065">
    <property type="entry name" value="DBL homology domain (DH-domain)"/>
    <property type="match status" value="1"/>
</dbReference>
<comment type="caution">
    <text evidence="4">The sequence shown here is derived from an EMBL/GenBank/DDBJ whole genome shotgun (WGS) entry which is preliminary data.</text>
</comment>
<gene>
    <name evidence="4" type="ORF">CPB84DRAFT_1840921</name>
</gene>
<dbReference type="GO" id="GO:0005085">
    <property type="term" value="F:guanyl-nucleotide exchange factor activity"/>
    <property type="evidence" value="ECO:0007669"/>
    <property type="project" value="InterPro"/>
</dbReference>
<protein>
    <recommendedName>
        <fullName evidence="6">DH domain-containing protein</fullName>
    </recommendedName>
</protein>
<feature type="compositionally biased region" description="Low complexity" evidence="1">
    <location>
        <begin position="1001"/>
        <end position="1029"/>
    </location>
</feature>
<proteinExistence type="predicted"/>
<dbReference type="EMBL" id="JADNYJ010000001">
    <property type="protein sequence ID" value="KAF8914188.1"/>
    <property type="molecule type" value="Genomic_DNA"/>
</dbReference>